<dbReference type="SUPFAM" id="SSF55729">
    <property type="entry name" value="Acyl-CoA N-acyltransferases (Nat)"/>
    <property type="match status" value="1"/>
</dbReference>
<dbReference type="RefSeq" id="WP_206933103.1">
    <property type="nucleotide sequence ID" value="NZ_JAEKJY010000002.1"/>
</dbReference>
<comment type="caution">
    <text evidence="2">The sequence shown here is derived from an EMBL/GenBank/DDBJ whole genome shotgun (WGS) entry which is preliminary data.</text>
</comment>
<dbReference type="CDD" id="cd04301">
    <property type="entry name" value="NAT_SF"/>
    <property type="match status" value="1"/>
</dbReference>
<evidence type="ECO:0000313" key="2">
    <source>
        <dbReference type="EMBL" id="MBN8234954.1"/>
    </source>
</evidence>
<protein>
    <submittedName>
        <fullName evidence="2">GNAT family N-acetyltransferase</fullName>
    </submittedName>
</protein>
<reference evidence="2 3" key="1">
    <citation type="submission" date="2020-12" db="EMBL/GenBank/DDBJ databases">
        <title>Oil enriched cultivation method for isolating marine PHA-producing bacteria.</title>
        <authorList>
            <person name="Zheng W."/>
            <person name="Yu S."/>
            <person name="Huang Y."/>
        </authorList>
    </citation>
    <scope>NUCLEOTIDE SEQUENCE [LARGE SCALE GENOMIC DNA]</scope>
    <source>
        <strain evidence="2 3">SY-2-6</strain>
    </source>
</reference>
<name>A0ABS3DUM6_9BACI</name>
<dbReference type="PANTHER" id="PTHR43610:SF1">
    <property type="entry name" value="N-ACETYLTRANSFERASE DOMAIN-CONTAINING PROTEIN"/>
    <property type="match status" value="1"/>
</dbReference>
<dbReference type="Proteomes" id="UP000663970">
    <property type="component" value="Unassembled WGS sequence"/>
</dbReference>
<dbReference type="Pfam" id="PF13302">
    <property type="entry name" value="Acetyltransf_3"/>
    <property type="match status" value="1"/>
</dbReference>
<accession>A0ABS3DUM6</accession>
<keyword evidence="3" id="KW-1185">Reference proteome</keyword>
<dbReference type="PANTHER" id="PTHR43610">
    <property type="entry name" value="BLL6696 PROTEIN"/>
    <property type="match status" value="1"/>
</dbReference>
<evidence type="ECO:0000313" key="3">
    <source>
        <dbReference type="Proteomes" id="UP000663970"/>
    </source>
</evidence>
<proteinExistence type="predicted"/>
<dbReference type="Gene3D" id="3.40.630.30">
    <property type="match status" value="1"/>
</dbReference>
<dbReference type="EMBL" id="JAEKJY010000002">
    <property type="protein sequence ID" value="MBN8234954.1"/>
    <property type="molecule type" value="Genomic_DNA"/>
</dbReference>
<dbReference type="PROSITE" id="PS51186">
    <property type="entry name" value="GNAT"/>
    <property type="match status" value="1"/>
</dbReference>
<organism evidence="2 3">
    <name type="scientific">Halobacillus kuroshimensis</name>
    <dbReference type="NCBI Taxonomy" id="302481"/>
    <lineage>
        <taxon>Bacteria</taxon>
        <taxon>Bacillati</taxon>
        <taxon>Bacillota</taxon>
        <taxon>Bacilli</taxon>
        <taxon>Bacillales</taxon>
        <taxon>Bacillaceae</taxon>
        <taxon>Halobacillus</taxon>
    </lineage>
</organism>
<gene>
    <name evidence="2" type="ORF">JF544_06815</name>
</gene>
<dbReference type="InterPro" id="IPR016181">
    <property type="entry name" value="Acyl_CoA_acyltransferase"/>
</dbReference>
<sequence length="189" mass="22182">MTIPSLHSEHYRLRSLREEDAVSLFPFMGDGGTMKYITPHPVQNIEEMRKQVGAYLTAYEEKREIPWVIEDRSGDVIGFFRFHKLHHWHRKAEMGVVISAGYQRSGVMSELMAVILRYGFEELQLNRIVGDIFAENQGSRKLLERYGFQEEGTLRQTDFDGKRFQDTVVFSMLKEEYQALNKRLTNKEE</sequence>
<dbReference type="InterPro" id="IPR000182">
    <property type="entry name" value="GNAT_dom"/>
</dbReference>
<evidence type="ECO:0000259" key="1">
    <source>
        <dbReference type="PROSITE" id="PS51186"/>
    </source>
</evidence>
<feature type="domain" description="N-acetyltransferase" evidence="1">
    <location>
        <begin position="11"/>
        <end position="175"/>
    </location>
</feature>